<protein>
    <submittedName>
        <fullName evidence="1">Uncharacterized protein</fullName>
    </submittedName>
</protein>
<sequence length="67" mass="7441">MTTKKELLTRIRLNCQECVGGPRACERQMGHKAEPGFRVGSQRVAENGIKSERLDAGPKNACYYASE</sequence>
<gene>
    <name evidence="1" type="ORF">TRIP_B120016</name>
</gene>
<accession>A0A653A0M1</accession>
<evidence type="ECO:0000313" key="1">
    <source>
        <dbReference type="EMBL" id="VBB41581.1"/>
    </source>
</evidence>
<dbReference type="AlphaFoldDB" id="A0A653A0M1"/>
<reference evidence="1" key="1">
    <citation type="submission" date="2018-07" db="EMBL/GenBank/DDBJ databases">
        <authorList>
            <consortium name="Genoscope - CEA"/>
            <person name="William W."/>
        </authorList>
    </citation>
    <scope>NUCLEOTIDE SEQUENCE</scope>
    <source>
        <strain evidence="1">IK1</strain>
    </source>
</reference>
<dbReference type="EMBL" id="UPXX01000004">
    <property type="protein sequence ID" value="VBB41581.1"/>
    <property type="molecule type" value="Genomic_DNA"/>
</dbReference>
<organism evidence="1">
    <name type="scientific">Uncultured Desulfatiglans sp</name>
    <dbReference type="NCBI Taxonomy" id="1748965"/>
    <lineage>
        <taxon>Bacteria</taxon>
        <taxon>Pseudomonadati</taxon>
        <taxon>Thermodesulfobacteriota</taxon>
        <taxon>Desulfobacteria</taxon>
        <taxon>Desulfatiglandales</taxon>
        <taxon>Desulfatiglandaceae</taxon>
        <taxon>Desulfatiglans</taxon>
        <taxon>environmental samples</taxon>
    </lineage>
</organism>
<proteinExistence type="predicted"/>
<name>A0A653A0M1_UNCDX</name>